<feature type="compositionally biased region" description="Polar residues" evidence="1">
    <location>
        <begin position="279"/>
        <end position="290"/>
    </location>
</feature>
<dbReference type="GO" id="GO:0005884">
    <property type="term" value="C:actin filament"/>
    <property type="evidence" value="ECO:0007669"/>
    <property type="project" value="TreeGrafter"/>
</dbReference>
<dbReference type="GO" id="GO:0045773">
    <property type="term" value="P:positive regulation of axon extension"/>
    <property type="evidence" value="ECO:0007669"/>
    <property type="project" value="TreeGrafter"/>
</dbReference>
<keyword evidence="3" id="KW-1185">Reference proteome</keyword>
<evidence type="ECO:0000313" key="3">
    <source>
        <dbReference type="Proteomes" id="UP001148018"/>
    </source>
</evidence>
<comment type="caution">
    <text evidence="2">The sequence shown here is derived from an EMBL/GenBank/DDBJ whole genome shotgun (WGS) entry which is preliminary data.</text>
</comment>
<dbReference type="GO" id="GO:0030427">
    <property type="term" value="C:site of polarized growth"/>
    <property type="evidence" value="ECO:0007669"/>
    <property type="project" value="TreeGrafter"/>
</dbReference>
<sequence>MLRDIRSSFWESACPIANAPGLCLTPGALWGLGEVAGPLPYLDAGQRPTQLQPGVGAQEDVEERVQQRVEASQAVAQPVHQKEGALWTARVVGRQQGHEAVAADQESHVFINAEKVDEVTEEVIAGEHSKVQARAPMERVRRSTQSAEKEETVGTNYRKTNAAMEMRRINRDSFWARAEVQQQRDHEDDMRARLNRSESIEMAAEAAVLVSQRSVNPREFFRQLSSQSPTSPRTGKPPLRRSQRSLTDTAFIFNKAPPDSGGSSPRSPPFVSPFSRGSASSPFSRATTSPPTSPDFRPVPSPKRPPAPAMSPPPSPPVFLPSGILPKPPPAPTSPPPQRHVGRPRDLRLHCCGRLRPRPPC</sequence>
<dbReference type="Proteomes" id="UP001148018">
    <property type="component" value="Unassembled WGS sequence"/>
</dbReference>
<proteinExistence type="predicted"/>
<dbReference type="GO" id="GO:0030833">
    <property type="term" value="P:regulation of actin filament polymerization"/>
    <property type="evidence" value="ECO:0007669"/>
    <property type="project" value="TreeGrafter"/>
</dbReference>
<dbReference type="EMBL" id="JANIIK010000697">
    <property type="protein sequence ID" value="KAJ3582811.1"/>
    <property type="molecule type" value="Genomic_DNA"/>
</dbReference>
<feature type="compositionally biased region" description="Polar residues" evidence="1">
    <location>
        <begin position="223"/>
        <end position="233"/>
    </location>
</feature>
<dbReference type="AlphaFoldDB" id="A0A9Q0D7W1"/>
<evidence type="ECO:0000313" key="2">
    <source>
        <dbReference type="EMBL" id="KAJ3582811.1"/>
    </source>
</evidence>
<accession>A0A9Q0D7W1</accession>
<dbReference type="GO" id="GO:0030425">
    <property type="term" value="C:dendrite"/>
    <property type="evidence" value="ECO:0007669"/>
    <property type="project" value="TreeGrafter"/>
</dbReference>
<feature type="compositionally biased region" description="Basic residues" evidence="1">
    <location>
        <begin position="351"/>
        <end position="361"/>
    </location>
</feature>
<dbReference type="GO" id="GO:0051015">
    <property type="term" value="F:actin filament binding"/>
    <property type="evidence" value="ECO:0007669"/>
    <property type="project" value="TreeGrafter"/>
</dbReference>
<dbReference type="GO" id="GO:0030027">
    <property type="term" value="C:lamellipodium"/>
    <property type="evidence" value="ECO:0007669"/>
    <property type="project" value="TreeGrafter"/>
</dbReference>
<feature type="compositionally biased region" description="Pro residues" evidence="1">
    <location>
        <begin position="291"/>
        <end position="319"/>
    </location>
</feature>
<evidence type="ECO:0000256" key="1">
    <source>
        <dbReference type="SAM" id="MobiDB-lite"/>
    </source>
</evidence>
<dbReference type="GO" id="GO:0045211">
    <property type="term" value="C:postsynaptic membrane"/>
    <property type="evidence" value="ECO:0007669"/>
    <property type="project" value="TreeGrafter"/>
</dbReference>
<dbReference type="OrthoDB" id="5971719at2759"/>
<dbReference type="GO" id="GO:0030864">
    <property type="term" value="C:cortical actin cytoskeleton"/>
    <property type="evidence" value="ECO:0007669"/>
    <property type="project" value="TreeGrafter"/>
</dbReference>
<dbReference type="PANTHER" id="PTHR10829">
    <property type="entry name" value="CORTACTIN AND DREBRIN"/>
    <property type="match status" value="1"/>
</dbReference>
<protein>
    <submittedName>
        <fullName evidence="2">Uncharacterized protein</fullName>
    </submittedName>
</protein>
<name>A0A9Q0D7W1_9TELE</name>
<dbReference type="GO" id="GO:0098974">
    <property type="term" value="P:postsynaptic actin cytoskeleton organization"/>
    <property type="evidence" value="ECO:0007669"/>
    <property type="project" value="TreeGrafter"/>
</dbReference>
<dbReference type="GO" id="GO:0048812">
    <property type="term" value="P:neuron projection morphogenesis"/>
    <property type="evidence" value="ECO:0007669"/>
    <property type="project" value="TreeGrafter"/>
</dbReference>
<dbReference type="PANTHER" id="PTHR10829:SF9">
    <property type="entry name" value="ADF-H DOMAIN-CONTAINING PROTEIN"/>
    <property type="match status" value="1"/>
</dbReference>
<organism evidence="2 3">
    <name type="scientific">Muraenolepis orangiensis</name>
    <name type="common">Patagonian moray cod</name>
    <dbReference type="NCBI Taxonomy" id="630683"/>
    <lineage>
        <taxon>Eukaryota</taxon>
        <taxon>Metazoa</taxon>
        <taxon>Chordata</taxon>
        <taxon>Craniata</taxon>
        <taxon>Vertebrata</taxon>
        <taxon>Euteleostomi</taxon>
        <taxon>Actinopterygii</taxon>
        <taxon>Neopterygii</taxon>
        <taxon>Teleostei</taxon>
        <taxon>Neoteleostei</taxon>
        <taxon>Acanthomorphata</taxon>
        <taxon>Zeiogadaria</taxon>
        <taxon>Gadariae</taxon>
        <taxon>Gadiformes</taxon>
        <taxon>Muraenolepidoidei</taxon>
        <taxon>Muraenolepididae</taxon>
        <taxon>Muraenolepis</taxon>
    </lineage>
</organism>
<feature type="region of interest" description="Disordered" evidence="1">
    <location>
        <begin position="220"/>
        <end position="361"/>
    </location>
</feature>
<dbReference type="GO" id="GO:0061003">
    <property type="term" value="P:positive regulation of dendritic spine morphogenesis"/>
    <property type="evidence" value="ECO:0007669"/>
    <property type="project" value="TreeGrafter"/>
</dbReference>
<feature type="compositionally biased region" description="Pro residues" evidence="1">
    <location>
        <begin position="326"/>
        <end position="338"/>
    </location>
</feature>
<dbReference type="GO" id="GO:0014069">
    <property type="term" value="C:postsynaptic density"/>
    <property type="evidence" value="ECO:0007669"/>
    <property type="project" value="TreeGrafter"/>
</dbReference>
<reference evidence="2" key="1">
    <citation type="submission" date="2022-07" db="EMBL/GenBank/DDBJ databases">
        <title>Chromosome-level genome of Muraenolepis orangiensis.</title>
        <authorList>
            <person name="Kim J."/>
        </authorList>
    </citation>
    <scope>NUCLEOTIDE SEQUENCE</scope>
    <source>
        <strain evidence="2">KU_S4_2022</strain>
        <tissue evidence="2">Muscle</tissue>
    </source>
</reference>
<gene>
    <name evidence="2" type="ORF">NHX12_000212</name>
</gene>